<keyword evidence="13" id="KW-1185">Reference proteome</keyword>
<dbReference type="InterPro" id="IPR018866">
    <property type="entry name" value="Znf-4CXXC_R1"/>
</dbReference>
<feature type="compositionally biased region" description="Polar residues" evidence="10">
    <location>
        <begin position="91"/>
        <end position="101"/>
    </location>
</feature>
<dbReference type="PANTHER" id="PTHR31169:SF23">
    <property type="entry name" value="OS03G0572250 PROTEIN"/>
    <property type="match status" value="1"/>
</dbReference>
<evidence type="ECO:0000256" key="1">
    <source>
        <dbReference type="ARBA" id="ARBA00004123"/>
    </source>
</evidence>
<protein>
    <recommendedName>
        <fullName evidence="11">Zinc-finger domain-containing protein</fullName>
    </recommendedName>
</protein>
<evidence type="ECO:0000313" key="13">
    <source>
        <dbReference type="Proteomes" id="UP001497516"/>
    </source>
</evidence>
<evidence type="ECO:0000256" key="3">
    <source>
        <dbReference type="ARBA" id="ARBA00022490"/>
    </source>
</evidence>
<keyword evidence="9" id="KW-0539">Nucleus</keyword>
<sequence length="111" mass="12372">MLKYLEHLNNGSVETSNWICHICLGLGVCNCSFCRQSKELAFTGALHKEIANLGYKSVAPCLHPNPTTRKQMLHIPQGPASEDSAKRPPAFSTTNLSNSQRYWKDEKPVTN</sequence>
<dbReference type="GO" id="GO:0005737">
    <property type="term" value="C:cytoplasm"/>
    <property type="evidence" value="ECO:0007669"/>
    <property type="project" value="UniProtKB-SubCell"/>
</dbReference>
<evidence type="ECO:0000256" key="6">
    <source>
        <dbReference type="ARBA" id="ARBA00022843"/>
    </source>
</evidence>
<reference evidence="12 13" key="1">
    <citation type="submission" date="2024-04" db="EMBL/GenBank/DDBJ databases">
        <authorList>
            <person name="Fracassetti M."/>
        </authorList>
    </citation>
    <scope>NUCLEOTIDE SEQUENCE [LARGE SCALE GENOMIC DNA]</scope>
</reference>
<proteinExistence type="predicted"/>
<organism evidence="12 13">
    <name type="scientific">Linum trigynum</name>
    <dbReference type="NCBI Taxonomy" id="586398"/>
    <lineage>
        <taxon>Eukaryota</taxon>
        <taxon>Viridiplantae</taxon>
        <taxon>Streptophyta</taxon>
        <taxon>Embryophyta</taxon>
        <taxon>Tracheophyta</taxon>
        <taxon>Spermatophyta</taxon>
        <taxon>Magnoliopsida</taxon>
        <taxon>eudicotyledons</taxon>
        <taxon>Gunneridae</taxon>
        <taxon>Pentapetalae</taxon>
        <taxon>rosids</taxon>
        <taxon>fabids</taxon>
        <taxon>Malpighiales</taxon>
        <taxon>Linaceae</taxon>
        <taxon>Linum</taxon>
    </lineage>
</organism>
<evidence type="ECO:0000256" key="7">
    <source>
        <dbReference type="ARBA" id="ARBA00023015"/>
    </source>
</evidence>
<dbReference type="PANTHER" id="PTHR31169">
    <property type="entry name" value="OS05G0300700 PROTEIN"/>
    <property type="match status" value="1"/>
</dbReference>
<feature type="domain" description="Zinc-finger" evidence="11">
    <location>
        <begin position="6"/>
        <end position="61"/>
    </location>
</feature>
<comment type="subcellular location">
    <subcellularLocation>
        <location evidence="2">Cytoplasm</location>
    </subcellularLocation>
    <subcellularLocation>
        <location evidence="1">Nucleus</location>
    </subcellularLocation>
</comment>
<keyword evidence="4" id="KW-1017">Isopeptide bond</keyword>
<accession>A0AAV2GDJ4</accession>
<feature type="compositionally biased region" description="Basic and acidic residues" evidence="10">
    <location>
        <begin position="102"/>
        <end position="111"/>
    </location>
</feature>
<dbReference type="Proteomes" id="UP001497516">
    <property type="component" value="Chromosome 8"/>
</dbReference>
<dbReference type="InterPro" id="IPR040221">
    <property type="entry name" value="CDCA7/CDA7L"/>
</dbReference>
<evidence type="ECO:0000256" key="10">
    <source>
        <dbReference type="SAM" id="MobiDB-lite"/>
    </source>
</evidence>
<dbReference type="AlphaFoldDB" id="A0AAV2GDJ4"/>
<evidence type="ECO:0000256" key="9">
    <source>
        <dbReference type="ARBA" id="ARBA00023242"/>
    </source>
</evidence>
<evidence type="ECO:0000256" key="2">
    <source>
        <dbReference type="ARBA" id="ARBA00004496"/>
    </source>
</evidence>
<feature type="region of interest" description="Disordered" evidence="10">
    <location>
        <begin position="69"/>
        <end position="111"/>
    </location>
</feature>
<dbReference type="GO" id="GO:0005634">
    <property type="term" value="C:nucleus"/>
    <property type="evidence" value="ECO:0007669"/>
    <property type="project" value="UniProtKB-SubCell"/>
</dbReference>
<dbReference type="GO" id="GO:0006355">
    <property type="term" value="P:regulation of DNA-templated transcription"/>
    <property type="evidence" value="ECO:0007669"/>
    <property type="project" value="InterPro"/>
</dbReference>
<name>A0AAV2GDJ4_9ROSI</name>
<keyword evidence="6" id="KW-0832">Ubl conjugation</keyword>
<keyword evidence="3" id="KW-0963">Cytoplasm</keyword>
<keyword evidence="7" id="KW-0805">Transcription regulation</keyword>
<evidence type="ECO:0000256" key="5">
    <source>
        <dbReference type="ARBA" id="ARBA00022553"/>
    </source>
</evidence>
<evidence type="ECO:0000313" key="12">
    <source>
        <dbReference type="EMBL" id="CAL1408780.1"/>
    </source>
</evidence>
<evidence type="ECO:0000256" key="8">
    <source>
        <dbReference type="ARBA" id="ARBA00023163"/>
    </source>
</evidence>
<evidence type="ECO:0000256" key="4">
    <source>
        <dbReference type="ARBA" id="ARBA00022499"/>
    </source>
</evidence>
<gene>
    <name evidence="12" type="ORF">LTRI10_LOCUS48347</name>
</gene>
<keyword evidence="5" id="KW-0597">Phosphoprotein</keyword>
<evidence type="ECO:0000259" key="11">
    <source>
        <dbReference type="Pfam" id="PF10497"/>
    </source>
</evidence>
<dbReference type="EMBL" id="OZ034821">
    <property type="protein sequence ID" value="CAL1408780.1"/>
    <property type="molecule type" value="Genomic_DNA"/>
</dbReference>
<dbReference type="Pfam" id="PF10497">
    <property type="entry name" value="zf-4CXXC_R1"/>
    <property type="match status" value="1"/>
</dbReference>
<keyword evidence="8" id="KW-0804">Transcription</keyword>